<gene>
    <name evidence="2" type="ORF">XELAEV_18005033mg</name>
</gene>
<reference evidence="3" key="1">
    <citation type="journal article" date="2016" name="Nature">
        <title>Genome evolution in the allotetraploid frog Xenopus laevis.</title>
        <authorList>
            <person name="Session A.M."/>
            <person name="Uno Y."/>
            <person name="Kwon T."/>
            <person name="Chapman J.A."/>
            <person name="Toyoda A."/>
            <person name="Takahashi S."/>
            <person name="Fukui A."/>
            <person name="Hikosaka A."/>
            <person name="Suzuki A."/>
            <person name="Kondo M."/>
            <person name="van Heeringen S.J."/>
            <person name="Quigley I."/>
            <person name="Heinz S."/>
            <person name="Ogino H."/>
            <person name="Ochi H."/>
            <person name="Hellsten U."/>
            <person name="Lyons J.B."/>
            <person name="Simakov O."/>
            <person name="Putnam N."/>
            <person name="Stites J."/>
            <person name="Kuroki Y."/>
            <person name="Tanaka T."/>
            <person name="Michiue T."/>
            <person name="Watanabe M."/>
            <person name="Bogdanovic O."/>
            <person name="Lister R."/>
            <person name="Georgiou G."/>
            <person name="Paranjpe S.S."/>
            <person name="van Kruijsbergen I."/>
            <person name="Shu S."/>
            <person name="Carlson J."/>
            <person name="Kinoshita T."/>
            <person name="Ohta Y."/>
            <person name="Mawaribuchi S."/>
            <person name="Jenkins J."/>
            <person name="Grimwood J."/>
            <person name="Schmutz J."/>
            <person name="Mitros T."/>
            <person name="Mozaffari S.V."/>
            <person name="Suzuki Y."/>
            <person name="Haramoto Y."/>
            <person name="Yamamoto T.S."/>
            <person name="Takagi C."/>
            <person name="Heald R."/>
            <person name="Miller K."/>
            <person name="Haudenschild C."/>
            <person name="Kitzman J."/>
            <person name="Nakayama T."/>
            <person name="Izutsu Y."/>
            <person name="Robert J."/>
            <person name="Fortriede J."/>
            <person name="Burns K."/>
            <person name="Lotay V."/>
            <person name="Karimi K."/>
            <person name="Yasuoka Y."/>
            <person name="Dichmann D.S."/>
            <person name="Flajnik M.F."/>
            <person name="Houston D.W."/>
            <person name="Shendure J."/>
            <person name="DuPasquier L."/>
            <person name="Vize P.D."/>
            <person name="Zorn A.M."/>
            <person name="Ito M."/>
            <person name="Marcotte E.M."/>
            <person name="Wallingford J.B."/>
            <person name="Ito Y."/>
            <person name="Asashima M."/>
            <person name="Ueno N."/>
            <person name="Matsuda Y."/>
            <person name="Veenstra G.J."/>
            <person name="Fujiyama A."/>
            <person name="Harland R.M."/>
            <person name="Taira M."/>
            <person name="Rokhsar D.S."/>
        </authorList>
    </citation>
    <scope>NUCLEOTIDE SEQUENCE [LARGE SCALE GENOMIC DNA]</scope>
    <source>
        <strain evidence="3">J</strain>
    </source>
</reference>
<sequence length="96" mass="10640">MVLQYIQSMSMLCYEPIGGTSTQTHVHRRGEGKSTFPPKVDFPRQTKDTRTKGTSPGNIHTHRHSDVSMACKVHLCSMVRIPQSQPAPHPACCSHA</sequence>
<protein>
    <submittedName>
        <fullName evidence="2">Uncharacterized protein</fullName>
    </submittedName>
</protein>
<feature type="region of interest" description="Disordered" evidence="1">
    <location>
        <begin position="21"/>
        <end position="63"/>
    </location>
</feature>
<evidence type="ECO:0000313" key="3">
    <source>
        <dbReference type="Proteomes" id="UP000694892"/>
    </source>
</evidence>
<evidence type="ECO:0000256" key="1">
    <source>
        <dbReference type="SAM" id="MobiDB-lite"/>
    </source>
</evidence>
<dbReference type="AlphaFoldDB" id="A0A974DYF0"/>
<dbReference type="EMBL" id="CM004466">
    <property type="protein sequence ID" value="OCT99246.1"/>
    <property type="molecule type" value="Genomic_DNA"/>
</dbReference>
<feature type="compositionally biased region" description="Basic and acidic residues" evidence="1">
    <location>
        <begin position="41"/>
        <end position="51"/>
    </location>
</feature>
<evidence type="ECO:0000313" key="2">
    <source>
        <dbReference type="EMBL" id="OCT99246.1"/>
    </source>
</evidence>
<proteinExistence type="predicted"/>
<organism evidence="2 3">
    <name type="scientific">Xenopus laevis</name>
    <name type="common">African clawed frog</name>
    <dbReference type="NCBI Taxonomy" id="8355"/>
    <lineage>
        <taxon>Eukaryota</taxon>
        <taxon>Metazoa</taxon>
        <taxon>Chordata</taxon>
        <taxon>Craniata</taxon>
        <taxon>Vertebrata</taxon>
        <taxon>Euteleostomi</taxon>
        <taxon>Amphibia</taxon>
        <taxon>Batrachia</taxon>
        <taxon>Anura</taxon>
        <taxon>Pipoidea</taxon>
        <taxon>Pipidae</taxon>
        <taxon>Xenopodinae</taxon>
        <taxon>Xenopus</taxon>
        <taxon>Xenopus</taxon>
    </lineage>
</organism>
<accession>A0A974DYF0</accession>
<name>A0A974DYF0_XENLA</name>
<dbReference type="Proteomes" id="UP000694892">
    <property type="component" value="Chromosome 1L"/>
</dbReference>